<keyword evidence="3" id="KW-1185">Reference proteome</keyword>
<gene>
    <name evidence="2" type="ORF">ACFODK_03395</name>
</gene>
<keyword evidence="2" id="KW-0282">Flagellum</keyword>
<dbReference type="SUPFAM" id="SSF101801">
    <property type="entry name" value="Surface presentation of antigens (SPOA)"/>
    <property type="match status" value="1"/>
</dbReference>
<dbReference type="RefSeq" id="WP_336918494.1">
    <property type="nucleotide sequence ID" value="NZ_JBANRN010000005.1"/>
</dbReference>
<name>A0ABV7EEA7_9SPHN</name>
<proteinExistence type="predicted"/>
<comment type="caution">
    <text evidence="2">The sequence shown here is derived from an EMBL/GenBank/DDBJ whole genome shotgun (WGS) entry which is preliminary data.</text>
</comment>
<dbReference type="InterPro" id="IPR001543">
    <property type="entry name" value="FliN-like_C"/>
</dbReference>
<accession>A0ABV7EEA7</accession>
<protein>
    <submittedName>
        <fullName evidence="2">FliM/FliN family flagellar motor C-terminal domain-containing protein</fullName>
    </submittedName>
</protein>
<dbReference type="Gene3D" id="2.30.330.10">
    <property type="entry name" value="SpoA-like"/>
    <property type="match status" value="1"/>
</dbReference>
<dbReference type="InterPro" id="IPR036429">
    <property type="entry name" value="SpoA-like_sf"/>
</dbReference>
<organism evidence="2 3">
    <name type="scientific">Alteraurantiacibacter lauratis</name>
    <dbReference type="NCBI Taxonomy" id="2054627"/>
    <lineage>
        <taxon>Bacteria</taxon>
        <taxon>Pseudomonadati</taxon>
        <taxon>Pseudomonadota</taxon>
        <taxon>Alphaproteobacteria</taxon>
        <taxon>Sphingomonadales</taxon>
        <taxon>Erythrobacteraceae</taxon>
        <taxon>Alteraurantiacibacter</taxon>
    </lineage>
</organism>
<dbReference type="Pfam" id="PF01052">
    <property type="entry name" value="FliMN_C"/>
    <property type="match status" value="1"/>
</dbReference>
<keyword evidence="2" id="KW-0969">Cilium</keyword>
<sequence length="308" mass="32269">MISEGFLKAERPLAQHSSSLAARVPQPDELAGALAAAAPRLRLALAESLRPLLGGEKAQIECSKVEKVAAPRLHKMIDAVAVNLLLEDVGGAQMLASMDYAAALILTDQVFGGRGDAPGVLPDRLPAATDLTMARLAAALGEALAGALERPQPLRLAARSEVLGKLVRARDDDMFLALRCDVALPGRNPWSVQLVMRLSQAALLLVEGARAPRSSEAVAESPATALEAPFADLPLELVAVLAQMQVPVARISALKPGDTIPLAIPANIPLYLDRVAIAHGQAGSADGVLALRLTRLAHSQSEGHTNDR</sequence>
<evidence type="ECO:0000313" key="2">
    <source>
        <dbReference type="EMBL" id="MFC3099932.1"/>
    </source>
</evidence>
<feature type="domain" description="Flagellar motor switch protein FliN-like C-terminal" evidence="1">
    <location>
        <begin position="232"/>
        <end position="296"/>
    </location>
</feature>
<dbReference type="Proteomes" id="UP001595378">
    <property type="component" value="Unassembled WGS sequence"/>
</dbReference>
<dbReference type="EMBL" id="JBHRSU010000003">
    <property type="protein sequence ID" value="MFC3099932.1"/>
    <property type="molecule type" value="Genomic_DNA"/>
</dbReference>
<reference evidence="3" key="1">
    <citation type="journal article" date="2019" name="Int. J. Syst. Evol. Microbiol.">
        <title>The Global Catalogue of Microorganisms (GCM) 10K type strain sequencing project: providing services to taxonomists for standard genome sequencing and annotation.</title>
        <authorList>
            <consortium name="The Broad Institute Genomics Platform"/>
            <consortium name="The Broad Institute Genome Sequencing Center for Infectious Disease"/>
            <person name="Wu L."/>
            <person name="Ma J."/>
        </authorList>
    </citation>
    <scope>NUCLEOTIDE SEQUENCE [LARGE SCALE GENOMIC DNA]</scope>
    <source>
        <strain evidence="3">KCTC 52606</strain>
    </source>
</reference>
<evidence type="ECO:0000313" key="3">
    <source>
        <dbReference type="Proteomes" id="UP001595378"/>
    </source>
</evidence>
<evidence type="ECO:0000259" key="1">
    <source>
        <dbReference type="Pfam" id="PF01052"/>
    </source>
</evidence>
<keyword evidence="2" id="KW-0966">Cell projection</keyword>